<keyword evidence="5" id="KW-1185">Reference proteome</keyword>
<reference evidence="2 4" key="1">
    <citation type="submission" date="2018-03" db="EMBL/GenBank/DDBJ databases">
        <title>Genomic Encyclopedia of Archaeal and Bacterial Type Strains, Phase II (KMG-II): from individual species to whole genera.</title>
        <authorList>
            <person name="Goeker M."/>
        </authorList>
    </citation>
    <scope>NUCLEOTIDE SEQUENCE [LARGE SCALE GENOMIC DNA]</scope>
    <source>
        <strain evidence="2 4">DSM 21548</strain>
    </source>
</reference>
<dbReference type="InterPro" id="IPR034660">
    <property type="entry name" value="DinB/YfiT-like"/>
</dbReference>
<organism evidence="2 4">
    <name type="scientific">Labedella gwakjiensis</name>
    <dbReference type="NCBI Taxonomy" id="390269"/>
    <lineage>
        <taxon>Bacteria</taxon>
        <taxon>Bacillati</taxon>
        <taxon>Actinomycetota</taxon>
        <taxon>Actinomycetes</taxon>
        <taxon>Micrococcales</taxon>
        <taxon>Microbacteriaceae</taxon>
        <taxon>Labedella</taxon>
    </lineage>
</organism>
<dbReference type="AlphaFoldDB" id="A0A2P8GT99"/>
<reference evidence="3 5" key="2">
    <citation type="submission" date="2018-12" db="EMBL/GenBank/DDBJ databases">
        <authorList>
            <person name="hu s."/>
            <person name="Xu Y."/>
            <person name="Xu B."/>
            <person name="Li F."/>
        </authorList>
    </citation>
    <scope>NUCLEOTIDE SEQUENCE [LARGE SCALE GENOMIC DNA]</scope>
    <source>
        <strain evidence="3 5">KSW2-17</strain>
    </source>
</reference>
<evidence type="ECO:0000313" key="5">
    <source>
        <dbReference type="Proteomes" id="UP000268291"/>
    </source>
</evidence>
<dbReference type="EMBL" id="PYAU01000001">
    <property type="protein sequence ID" value="PSL37172.1"/>
    <property type="molecule type" value="Genomic_DNA"/>
</dbReference>
<dbReference type="EMBL" id="RZGY01000004">
    <property type="protein sequence ID" value="RUQ81931.1"/>
    <property type="molecule type" value="Genomic_DNA"/>
</dbReference>
<dbReference type="Pfam" id="PF12867">
    <property type="entry name" value="DinB_2"/>
    <property type="match status" value="1"/>
</dbReference>
<dbReference type="Gene3D" id="1.20.120.450">
    <property type="entry name" value="dinb family like domain"/>
    <property type="match status" value="1"/>
</dbReference>
<evidence type="ECO:0000259" key="1">
    <source>
        <dbReference type="Pfam" id="PF12867"/>
    </source>
</evidence>
<gene>
    <name evidence="2" type="ORF">CLV49_0779</name>
    <name evidence="3" type="ORF">ELQ93_16705</name>
</gene>
<dbReference type="Proteomes" id="UP000241203">
    <property type="component" value="Unassembled WGS sequence"/>
</dbReference>
<dbReference type="RefSeq" id="WP_106562350.1">
    <property type="nucleotide sequence ID" value="NZ_PYAU01000001.1"/>
</dbReference>
<dbReference type="SUPFAM" id="SSF109854">
    <property type="entry name" value="DinB/YfiT-like putative metalloenzymes"/>
    <property type="match status" value="1"/>
</dbReference>
<dbReference type="Proteomes" id="UP000268291">
    <property type="component" value="Unassembled WGS sequence"/>
</dbReference>
<evidence type="ECO:0000313" key="4">
    <source>
        <dbReference type="Proteomes" id="UP000241203"/>
    </source>
</evidence>
<sequence length="172" mass="19195">MPIVPDTKNWTWVLERPCAECGFDPEGASFRDVPARIRANAAAWPAVLSRPDARERPDDATWSPLEYGAHVRDVFRIYDGRFRLMLAEDGPSFPDWDQDATAIDDDYASQDPHAVADELVAASEVVARTIEEVPDEALGRTGLRSDGSHFTVETLALYFVHDPEHHLHDVVG</sequence>
<protein>
    <submittedName>
        <fullName evidence="2">DinB family protein</fullName>
    </submittedName>
</protein>
<evidence type="ECO:0000313" key="3">
    <source>
        <dbReference type="EMBL" id="RUQ81931.1"/>
    </source>
</evidence>
<evidence type="ECO:0000313" key="2">
    <source>
        <dbReference type="EMBL" id="PSL37172.1"/>
    </source>
</evidence>
<proteinExistence type="predicted"/>
<accession>A0A2P8GT99</accession>
<dbReference type="InterPro" id="IPR024775">
    <property type="entry name" value="DinB-like"/>
</dbReference>
<name>A0A2P8GT99_9MICO</name>
<comment type="caution">
    <text evidence="2">The sequence shown here is derived from an EMBL/GenBank/DDBJ whole genome shotgun (WGS) entry which is preliminary data.</text>
</comment>
<feature type="domain" description="DinB-like" evidence="1">
    <location>
        <begin position="42"/>
        <end position="168"/>
    </location>
</feature>
<dbReference type="OrthoDB" id="3376896at2"/>